<keyword evidence="3" id="KW-1185">Reference proteome</keyword>
<proteinExistence type="predicted"/>
<dbReference type="Proteomes" id="UP001140091">
    <property type="component" value="Unassembled WGS sequence"/>
</dbReference>
<evidence type="ECO:0000313" key="3">
    <source>
        <dbReference type="Proteomes" id="UP001140091"/>
    </source>
</evidence>
<feature type="non-terminal residue" evidence="2">
    <location>
        <position position="1"/>
    </location>
</feature>
<gene>
    <name evidence="2" type="ORF">H1R20_g14064</name>
</gene>
<comment type="caution">
    <text evidence="2">The sequence shown here is derived from an EMBL/GenBank/DDBJ whole genome shotgun (WGS) entry which is preliminary data.</text>
</comment>
<dbReference type="EMBL" id="JANBPK010001448">
    <property type="protein sequence ID" value="KAJ2923029.1"/>
    <property type="molecule type" value="Genomic_DNA"/>
</dbReference>
<dbReference type="AlphaFoldDB" id="A0A9W8IWE6"/>
<sequence length="277" mass="31489">MIGLPKLCGGNSKKASDPQPPPKQKATVTLINGNGAVSKTIAEYLPVQYKETPPSVYPCMEKSRKIAETLQVVKSTEMMKTVERANFNSEEQMAPTDNVAMVEIEARDEALFTDDEDNVSIHLGSNDPKRSRSLLPDQEELNKRIKLDILTLHQYQDMYGKCESPFPVKKLNTGYNKTNVVPGLVWRKEHVQMGDIVETVWRRSIWITGKLTSFWDEHAHGNHKGKIIQFCSDGYREIVDNVNNEKRGGFIKLKEYVTIYRKSGLYLDFRDKPISAP</sequence>
<feature type="region of interest" description="Disordered" evidence="1">
    <location>
        <begin position="1"/>
        <end position="25"/>
    </location>
</feature>
<evidence type="ECO:0000313" key="2">
    <source>
        <dbReference type="EMBL" id="KAJ2923029.1"/>
    </source>
</evidence>
<organism evidence="2 3">
    <name type="scientific">Candolleomyces eurysporus</name>
    <dbReference type="NCBI Taxonomy" id="2828524"/>
    <lineage>
        <taxon>Eukaryota</taxon>
        <taxon>Fungi</taxon>
        <taxon>Dikarya</taxon>
        <taxon>Basidiomycota</taxon>
        <taxon>Agaricomycotina</taxon>
        <taxon>Agaricomycetes</taxon>
        <taxon>Agaricomycetidae</taxon>
        <taxon>Agaricales</taxon>
        <taxon>Agaricineae</taxon>
        <taxon>Psathyrellaceae</taxon>
        <taxon>Candolleomyces</taxon>
    </lineage>
</organism>
<accession>A0A9W8IWE6</accession>
<reference evidence="2" key="1">
    <citation type="submission" date="2022-06" db="EMBL/GenBank/DDBJ databases">
        <title>Genome Sequence of Candolleomyces eurysporus.</title>
        <authorList>
            <person name="Buettner E."/>
        </authorList>
    </citation>
    <scope>NUCLEOTIDE SEQUENCE</scope>
    <source>
        <strain evidence="2">VTCC 930004</strain>
    </source>
</reference>
<evidence type="ECO:0000256" key="1">
    <source>
        <dbReference type="SAM" id="MobiDB-lite"/>
    </source>
</evidence>
<name>A0A9W8IWE6_9AGAR</name>
<protein>
    <submittedName>
        <fullName evidence="2">Uncharacterized protein</fullName>
    </submittedName>
</protein>